<dbReference type="InterPro" id="IPR007278">
    <property type="entry name" value="DUF397"/>
</dbReference>
<proteinExistence type="predicted"/>
<comment type="caution">
    <text evidence="2">The sequence shown here is derived from an EMBL/GenBank/DDBJ whole genome shotgun (WGS) entry which is preliminary data.</text>
</comment>
<keyword evidence="3" id="KW-1185">Reference proteome</keyword>
<evidence type="ECO:0000259" key="1">
    <source>
        <dbReference type="Pfam" id="PF04149"/>
    </source>
</evidence>
<evidence type="ECO:0000313" key="2">
    <source>
        <dbReference type="EMBL" id="MDT0546238.1"/>
    </source>
</evidence>
<accession>A0ABU2XMX4</accession>
<name>A0ABU2XMX4_9ACTN</name>
<dbReference type="RefSeq" id="WP_311726712.1">
    <property type="nucleotide sequence ID" value="NZ_JAVRFD010000013.1"/>
</dbReference>
<gene>
    <name evidence="2" type="ORF">RND15_26510</name>
</gene>
<sequence>MRTINWQKSSYSGQGEGDACVEVASMGEDIALRESDDPDRVVTTTPTELRSLLDGIKAGEFDRLSLTVTPP</sequence>
<dbReference type="Pfam" id="PF04149">
    <property type="entry name" value="DUF397"/>
    <property type="match status" value="1"/>
</dbReference>
<evidence type="ECO:0000313" key="3">
    <source>
        <dbReference type="Proteomes" id="UP001180754"/>
    </source>
</evidence>
<dbReference type="EMBL" id="JAVRFD010000013">
    <property type="protein sequence ID" value="MDT0546238.1"/>
    <property type="molecule type" value="Genomic_DNA"/>
</dbReference>
<reference evidence="2" key="1">
    <citation type="submission" date="2024-05" db="EMBL/GenBank/DDBJ databases">
        <title>30 novel species of actinomycetes from the DSMZ collection.</title>
        <authorList>
            <person name="Nouioui I."/>
        </authorList>
    </citation>
    <scope>NUCLEOTIDE SEQUENCE</scope>
    <source>
        <strain evidence="2">DSM 41529</strain>
    </source>
</reference>
<protein>
    <submittedName>
        <fullName evidence="2">DUF397 domain-containing protein</fullName>
    </submittedName>
</protein>
<organism evidence="2 3">
    <name type="scientific">Streptomyces lonegramiae</name>
    <dbReference type="NCBI Taxonomy" id="3075524"/>
    <lineage>
        <taxon>Bacteria</taxon>
        <taxon>Bacillati</taxon>
        <taxon>Actinomycetota</taxon>
        <taxon>Actinomycetes</taxon>
        <taxon>Kitasatosporales</taxon>
        <taxon>Streptomycetaceae</taxon>
        <taxon>Streptomyces</taxon>
    </lineage>
</organism>
<feature type="domain" description="DUF397" evidence="1">
    <location>
        <begin position="5"/>
        <end position="57"/>
    </location>
</feature>
<dbReference type="Proteomes" id="UP001180754">
    <property type="component" value="Unassembled WGS sequence"/>
</dbReference>